<feature type="compositionally biased region" description="Basic and acidic residues" evidence="1">
    <location>
        <begin position="269"/>
        <end position="280"/>
    </location>
</feature>
<accession>A0A6A7A539</accession>
<reference evidence="2" key="1">
    <citation type="journal article" date="2020" name="Stud. Mycol.">
        <title>101 Dothideomycetes genomes: a test case for predicting lifestyles and emergence of pathogens.</title>
        <authorList>
            <person name="Haridas S."/>
            <person name="Albert R."/>
            <person name="Binder M."/>
            <person name="Bloem J."/>
            <person name="Labutti K."/>
            <person name="Salamov A."/>
            <person name="Andreopoulos B."/>
            <person name="Baker S."/>
            <person name="Barry K."/>
            <person name="Bills G."/>
            <person name="Bluhm B."/>
            <person name="Cannon C."/>
            <person name="Castanera R."/>
            <person name="Culley D."/>
            <person name="Daum C."/>
            <person name="Ezra D."/>
            <person name="Gonzalez J."/>
            <person name="Henrissat B."/>
            <person name="Kuo A."/>
            <person name="Liang C."/>
            <person name="Lipzen A."/>
            <person name="Lutzoni F."/>
            <person name="Magnuson J."/>
            <person name="Mondo S."/>
            <person name="Nolan M."/>
            <person name="Ohm R."/>
            <person name="Pangilinan J."/>
            <person name="Park H.-J."/>
            <person name="Ramirez L."/>
            <person name="Alfaro M."/>
            <person name="Sun H."/>
            <person name="Tritt A."/>
            <person name="Yoshinaga Y."/>
            <person name="Zwiers L.-H."/>
            <person name="Turgeon B."/>
            <person name="Goodwin S."/>
            <person name="Spatafora J."/>
            <person name="Crous P."/>
            <person name="Grigoriev I."/>
        </authorList>
    </citation>
    <scope>NUCLEOTIDE SEQUENCE</scope>
    <source>
        <strain evidence="2">CBS 113818</strain>
    </source>
</reference>
<sequence length="280" mass="31356">MDFSNNAFRAPASTPKVSGDMMSHANLVRSCQWGWTSTKDSSSNAQQSLASSASLPLPPSTFNNVRSKRFAPCQGRLYHQLLCSHRVRTDVVEDCGANCVEPLGNVTGSAFLCNECIQGEATQIWEDRKAQHNSMYPPLDQMTKEQYDQWYLEYRQLEAEYARDRRVYELDLKARMRPSNICTALEASKEETDFATELDSLSLSLMASNETAITHTQLQQAARNRVSLPSDASEQLHWDLNTLALDRGSCGVEYTASPSPNGVPAVPRMAKEKLWGKPRR</sequence>
<organism evidence="2 3">
    <name type="scientific">Ophiobolus disseminans</name>
    <dbReference type="NCBI Taxonomy" id="1469910"/>
    <lineage>
        <taxon>Eukaryota</taxon>
        <taxon>Fungi</taxon>
        <taxon>Dikarya</taxon>
        <taxon>Ascomycota</taxon>
        <taxon>Pezizomycotina</taxon>
        <taxon>Dothideomycetes</taxon>
        <taxon>Pleosporomycetidae</taxon>
        <taxon>Pleosporales</taxon>
        <taxon>Pleosporineae</taxon>
        <taxon>Phaeosphaeriaceae</taxon>
        <taxon>Ophiobolus</taxon>
    </lineage>
</organism>
<dbReference type="OrthoDB" id="3712212at2759"/>
<dbReference type="Proteomes" id="UP000799424">
    <property type="component" value="Unassembled WGS sequence"/>
</dbReference>
<evidence type="ECO:0000256" key="1">
    <source>
        <dbReference type="SAM" id="MobiDB-lite"/>
    </source>
</evidence>
<keyword evidence="3" id="KW-1185">Reference proteome</keyword>
<evidence type="ECO:0000313" key="2">
    <source>
        <dbReference type="EMBL" id="KAF2827797.1"/>
    </source>
</evidence>
<name>A0A6A7A539_9PLEO</name>
<proteinExistence type="predicted"/>
<protein>
    <submittedName>
        <fullName evidence="2">Uncharacterized protein</fullName>
    </submittedName>
</protein>
<gene>
    <name evidence="2" type="ORF">CC86DRAFT_369040</name>
</gene>
<dbReference type="EMBL" id="MU006223">
    <property type="protein sequence ID" value="KAF2827797.1"/>
    <property type="molecule type" value="Genomic_DNA"/>
</dbReference>
<feature type="region of interest" description="Disordered" evidence="1">
    <location>
        <begin position="257"/>
        <end position="280"/>
    </location>
</feature>
<evidence type="ECO:0000313" key="3">
    <source>
        <dbReference type="Proteomes" id="UP000799424"/>
    </source>
</evidence>
<dbReference type="AlphaFoldDB" id="A0A6A7A539"/>